<accession>A0A0K0XBT7</accession>
<protein>
    <recommendedName>
        <fullName evidence="1">Dienelactone hydrolase domain-containing protein</fullName>
    </recommendedName>
</protein>
<dbReference type="Proteomes" id="UP000062255">
    <property type="component" value="Chromosome"/>
</dbReference>
<dbReference type="InterPro" id="IPR029058">
    <property type="entry name" value="AB_hydrolase_fold"/>
</dbReference>
<dbReference type="PANTHER" id="PTHR46623">
    <property type="entry name" value="CARBOXYMETHYLENEBUTENOLIDASE-RELATED"/>
    <property type="match status" value="1"/>
</dbReference>
<dbReference type="Pfam" id="PF01738">
    <property type="entry name" value="DLH"/>
    <property type="match status" value="1"/>
</dbReference>
<dbReference type="SUPFAM" id="SSF53474">
    <property type="entry name" value="alpha/beta-Hydrolases"/>
    <property type="match status" value="1"/>
</dbReference>
<organism evidence="2 3">
    <name type="scientific">Mycolicibacterium goodii</name>
    <name type="common">Mycobacterium goodii</name>
    <dbReference type="NCBI Taxonomy" id="134601"/>
    <lineage>
        <taxon>Bacteria</taxon>
        <taxon>Bacillati</taxon>
        <taxon>Actinomycetota</taxon>
        <taxon>Actinomycetes</taxon>
        <taxon>Mycobacteriales</taxon>
        <taxon>Mycobacteriaceae</taxon>
        <taxon>Mycolicibacterium</taxon>
    </lineage>
</organism>
<feature type="domain" description="Dienelactone hydrolase" evidence="1">
    <location>
        <begin position="28"/>
        <end position="245"/>
    </location>
</feature>
<gene>
    <name evidence="2" type="ORF">AFA91_26560</name>
</gene>
<reference evidence="2 3" key="1">
    <citation type="submission" date="2015-07" db="EMBL/GenBank/DDBJ databases">
        <title>Complete genome sequence of Mycobacterium goodii X7B, a facultative thermophilic biodesulfurizing bacterium.</title>
        <authorList>
            <person name="Yu B."/>
            <person name="Li F."/>
            <person name="Xu P."/>
        </authorList>
    </citation>
    <scope>NUCLEOTIDE SEQUENCE [LARGE SCALE GENOMIC DNA]</scope>
    <source>
        <strain evidence="2 3">X7B</strain>
    </source>
</reference>
<dbReference type="Gene3D" id="3.40.50.1820">
    <property type="entry name" value="alpha/beta hydrolase"/>
    <property type="match status" value="1"/>
</dbReference>
<dbReference type="PATRIC" id="fig|134601.6.peg.5488"/>
<dbReference type="InterPro" id="IPR002925">
    <property type="entry name" value="Dienelactn_hydro"/>
</dbReference>
<dbReference type="InterPro" id="IPR051049">
    <property type="entry name" value="Dienelactone_hydrolase-like"/>
</dbReference>
<dbReference type="PANTHER" id="PTHR46623:SF6">
    <property type="entry name" value="ALPHA_BETA-HYDROLASES SUPERFAMILY PROTEIN"/>
    <property type="match status" value="1"/>
</dbReference>
<proteinExistence type="predicted"/>
<dbReference type="EMBL" id="CP012150">
    <property type="protein sequence ID" value="AKS34865.1"/>
    <property type="molecule type" value="Genomic_DNA"/>
</dbReference>
<dbReference type="KEGG" id="mgo:AFA91_26560"/>
<dbReference type="GO" id="GO:0016787">
    <property type="term" value="F:hydrolase activity"/>
    <property type="evidence" value="ECO:0007669"/>
    <property type="project" value="InterPro"/>
</dbReference>
<evidence type="ECO:0000313" key="3">
    <source>
        <dbReference type="Proteomes" id="UP000062255"/>
    </source>
</evidence>
<name>A0A0K0XBT7_MYCGD</name>
<evidence type="ECO:0000259" key="1">
    <source>
        <dbReference type="Pfam" id="PF01738"/>
    </source>
</evidence>
<sequence length="276" mass="30275">MRPVEVRGPADRIPPDELTRLGPVSYGWVAVPDRVSGPTPIVVLCHERYGVVRHTVELTERFAEAGFVAIAPDFYADMDLTGQHERLPDIGDAAALRHLDAAISHARSVSAAAAESPVAVLGICRTGSFGIVADASRDDIAAVIMLYGGAQPREYQVGELRSTPYPDLIKAGAAPVLGIWGEKDHTMSVEDVRALRGHLEDARRTYEFMMYPDLPHGWLNDTMPGRFRAEQAAETFDLMVRWLGTTMSETPAADVSWRFTSTIAADYEFAANTRLH</sequence>
<evidence type="ECO:0000313" key="2">
    <source>
        <dbReference type="EMBL" id="AKS34865.1"/>
    </source>
</evidence>
<dbReference type="STRING" id="134601.AFA91_26560"/>
<dbReference type="AlphaFoldDB" id="A0A0K0XBT7"/>